<evidence type="ECO:0000313" key="2">
    <source>
        <dbReference type="EMBL" id="TGY01326.1"/>
    </source>
</evidence>
<reference evidence="2 3" key="1">
    <citation type="submission" date="2019-04" db="EMBL/GenBank/DDBJ databases">
        <title>Microbes associate with the intestines of laboratory mice.</title>
        <authorList>
            <person name="Navarre W."/>
            <person name="Wong E."/>
            <person name="Huang K."/>
            <person name="Tropini C."/>
            <person name="Ng K."/>
            <person name="Yu B."/>
        </authorList>
    </citation>
    <scope>NUCLEOTIDE SEQUENCE [LARGE SCALE GENOMIC DNA]</scope>
    <source>
        <strain evidence="2 3">NM69_E16B</strain>
    </source>
</reference>
<evidence type="ECO:0000313" key="3">
    <source>
        <dbReference type="Proteomes" id="UP000310532"/>
    </source>
</evidence>
<dbReference type="Proteomes" id="UP000310532">
    <property type="component" value="Unassembled WGS sequence"/>
</dbReference>
<comment type="caution">
    <text evidence="2">The sequence shown here is derived from an EMBL/GenBank/DDBJ whole genome shotgun (WGS) entry which is preliminary data.</text>
</comment>
<sequence length="188" mass="21411">MENFNTYLANIDTGFWRNICAENGMLRRYKKGDCFCRAGEAKSLLGFITTGIFKYVITDSNGNEWVTGFVFADTPVGDFLNLVSDDLTRTDIIAVTDADVFVCEGFVVGCLFRENRALFARTAEGLLRQTYNRFLNLYGQSPKERYLALVAQCPEILQQVSLKELASYLQITPTHLSRIRKEITFNRE</sequence>
<accession>A0A4S2AJS8</accession>
<dbReference type="EMBL" id="SRYZ01000047">
    <property type="protein sequence ID" value="TGY01326.1"/>
    <property type="molecule type" value="Genomic_DNA"/>
</dbReference>
<dbReference type="InterPro" id="IPR014710">
    <property type="entry name" value="RmlC-like_jellyroll"/>
</dbReference>
<dbReference type="Pfam" id="PF00027">
    <property type="entry name" value="cNMP_binding"/>
    <property type="match status" value="1"/>
</dbReference>
<dbReference type="Gene3D" id="2.60.120.10">
    <property type="entry name" value="Jelly Rolls"/>
    <property type="match status" value="1"/>
</dbReference>
<name>A0A4S2AJS8_9BACE</name>
<protein>
    <submittedName>
        <fullName evidence="2">Crp/Fnr family transcriptional regulator</fullName>
    </submittedName>
</protein>
<dbReference type="AlphaFoldDB" id="A0A4S2AJS8"/>
<keyword evidence="3" id="KW-1185">Reference proteome</keyword>
<organism evidence="2 3">
    <name type="scientific">Bacteroides muris</name>
    <name type="common">ex Afrizal et al. 2022</name>
    <dbReference type="NCBI Taxonomy" id="2516960"/>
    <lineage>
        <taxon>Bacteria</taxon>
        <taxon>Pseudomonadati</taxon>
        <taxon>Bacteroidota</taxon>
        <taxon>Bacteroidia</taxon>
        <taxon>Bacteroidales</taxon>
        <taxon>Bacteroidaceae</taxon>
        <taxon>Bacteroides</taxon>
    </lineage>
</organism>
<dbReference type="InterPro" id="IPR018490">
    <property type="entry name" value="cNMP-bd_dom_sf"/>
</dbReference>
<dbReference type="InterPro" id="IPR000595">
    <property type="entry name" value="cNMP-bd_dom"/>
</dbReference>
<gene>
    <name evidence="2" type="ORF">E5355_15625</name>
</gene>
<dbReference type="SUPFAM" id="SSF51206">
    <property type="entry name" value="cAMP-binding domain-like"/>
    <property type="match status" value="1"/>
</dbReference>
<feature type="domain" description="Cyclic nucleotide-binding" evidence="1">
    <location>
        <begin position="27"/>
        <end position="102"/>
    </location>
</feature>
<evidence type="ECO:0000259" key="1">
    <source>
        <dbReference type="Pfam" id="PF00027"/>
    </source>
</evidence>
<proteinExistence type="predicted"/>
<dbReference type="RefSeq" id="WP_016272831.1">
    <property type="nucleotide sequence ID" value="NZ_SRYZ01000047.1"/>
</dbReference>